<feature type="transmembrane region" description="Helical" evidence="1">
    <location>
        <begin position="988"/>
        <end position="1010"/>
    </location>
</feature>
<accession>A0A858C0G1</accession>
<dbReference type="InterPro" id="IPR027463">
    <property type="entry name" value="AcrB_DN_DC_subdom"/>
</dbReference>
<feature type="transmembrane region" description="Helical" evidence="1">
    <location>
        <begin position="956"/>
        <end position="976"/>
    </location>
</feature>
<dbReference type="PANTHER" id="PTHR32063">
    <property type="match status" value="1"/>
</dbReference>
<feature type="transmembrane region" description="Helical" evidence="1">
    <location>
        <begin position="479"/>
        <end position="505"/>
    </location>
</feature>
<dbReference type="EMBL" id="CP048649">
    <property type="protein sequence ID" value="QIB70554.1"/>
    <property type="molecule type" value="Genomic_DNA"/>
</dbReference>
<dbReference type="KEGG" id="abut:Ami103574_15180"/>
<evidence type="ECO:0000313" key="3">
    <source>
        <dbReference type="Proteomes" id="UP000466848"/>
    </source>
</evidence>
<name>A0A858C0G1_9FIRM</name>
<dbReference type="PRINTS" id="PR00702">
    <property type="entry name" value="ACRIFLAVINRP"/>
</dbReference>
<evidence type="ECO:0000313" key="2">
    <source>
        <dbReference type="EMBL" id="QIB70554.1"/>
    </source>
</evidence>
<dbReference type="Proteomes" id="UP000466848">
    <property type="component" value="Chromosome"/>
</dbReference>
<organism evidence="2 3">
    <name type="scientific">Aminipila butyrica</name>
    <dbReference type="NCBI Taxonomy" id="433296"/>
    <lineage>
        <taxon>Bacteria</taxon>
        <taxon>Bacillati</taxon>
        <taxon>Bacillota</taxon>
        <taxon>Clostridia</taxon>
        <taxon>Peptostreptococcales</taxon>
        <taxon>Anaerovoracaceae</taxon>
        <taxon>Aminipila</taxon>
    </lineage>
</organism>
<dbReference type="PANTHER" id="PTHR32063:SF0">
    <property type="entry name" value="SWARMING MOTILITY PROTEIN SWRC"/>
    <property type="match status" value="1"/>
</dbReference>
<keyword evidence="1" id="KW-0472">Membrane</keyword>
<feature type="transmembrane region" description="Helical" evidence="1">
    <location>
        <begin position="356"/>
        <end position="376"/>
    </location>
</feature>
<dbReference type="SUPFAM" id="SSF82714">
    <property type="entry name" value="Multidrug efflux transporter AcrB TolC docking domain, DN and DC subdomains"/>
    <property type="match status" value="2"/>
</dbReference>
<gene>
    <name evidence="2" type="ORF">Ami103574_15180</name>
</gene>
<dbReference type="AlphaFoldDB" id="A0A858C0G1"/>
<dbReference type="SUPFAM" id="SSF82866">
    <property type="entry name" value="Multidrug efflux transporter AcrB transmembrane domain"/>
    <property type="match status" value="2"/>
</dbReference>
<keyword evidence="3" id="KW-1185">Reference proteome</keyword>
<dbReference type="Gene3D" id="3.30.70.1430">
    <property type="entry name" value="Multidrug efflux transporter AcrB pore domain"/>
    <property type="match status" value="2"/>
</dbReference>
<feature type="transmembrane region" description="Helical" evidence="1">
    <location>
        <begin position="447"/>
        <end position="467"/>
    </location>
</feature>
<keyword evidence="1" id="KW-1133">Transmembrane helix</keyword>
<reference evidence="2 3" key="1">
    <citation type="submission" date="2020-02" db="EMBL/GenBank/DDBJ databases">
        <authorList>
            <person name="Kim Y.B."/>
            <person name="Roh S.W."/>
        </authorList>
    </citation>
    <scope>NUCLEOTIDE SEQUENCE [LARGE SCALE GENOMIC DNA]</scope>
    <source>
        <strain evidence="2 3">DSM 103574</strain>
    </source>
</reference>
<dbReference type="Gene3D" id="3.30.2090.10">
    <property type="entry name" value="Multidrug efflux transporter AcrB TolC docking domain, DN and DC subdomains"/>
    <property type="match status" value="2"/>
</dbReference>
<feature type="transmembrane region" description="Helical" evidence="1">
    <location>
        <begin position="886"/>
        <end position="908"/>
    </location>
</feature>
<dbReference type="SUPFAM" id="SSF82693">
    <property type="entry name" value="Multidrug efflux transporter AcrB pore domain, PN1, PN2, PC1 and PC2 subdomains"/>
    <property type="match status" value="3"/>
</dbReference>
<feature type="transmembrane region" description="Helical" evidence="1">
    <location>
        <begin position="330"/>
        <end position="349"/>
    </location>
</feature>
<dbReference type="Pfam" id="PF00873">
    <property type="entry name" value="ACR_tran"/>
    <property type="match status" value="1"/>
</dbReference>
<feature type="transmembrane region" description="Helical" evidence="1">
    <location>
        <begin position="539"/>
        <end position="558"/>
    </location>
</feature>
<feature type="transmembrane region" description="Helical" evidence="1">
    <location>
        <begin position="382"/>
        <end position="403"/>
    </location>
</feature>
<evidence type="ECO:0000256" key="1">
    <source>
        <dbReference type="SAM" id="Phobius"/>
    </source>
</evidence>
<dbReference type="RefSeq" id="WP_163067791.1">
    <property type="nucleotide sequence ID" value="NZ_CP048649.1"/>
</dbReference>
<protein>
    <submittedName>
        <fullName evidence="2">Efflux RND transporter permease subunit</fullName>
    </submittedName>
</protein>
<feature type="transmembrane region" description="Helical" evidence="1">
    <location>
        <begin position="859"/>
        <end position="879"/>
    </location>
</feature>
<dbReference type="GO" id="GO:0005886">
    <property type="term" value="C:plasma membrane"/>
    <property type="evidence" value="ECO:0007669"/>
    <property type="project" value="TreeGrafter"/>
</dbReference>
<dbReference type="GO" id="GO:0042910">
    <property type="term" value="F:xenobiotic transmembrane transporter activity"/>
    <property type="evidence" value="ECO:0007669"/>
    <property type="project" value="TreeGrafter"/>
</dbReference>
<dbReference type="Gene3D" id="3.30.70.1440">
    <property type="entry name" value="Multidrug efflux transporter AcrB pore domain"/>
    <property type="match status" value="1"/>
</dbReference>
<dbReference type="Gene3D" id="1.20.1640.10">
    <property type="entry name" value="Multidrug efflux transporter AcrB transmembrane domain"/>
    <property type="match status" value="2"/>
</dbReference>
<dbReference type="Gene3D" id="3.30.70.1320">
    <property type="entry name" value="Multidrug efflux transporter AcrB pore domain like"/>
    <property type="match status" value="1"/>
</dbReference>
<sequence>MGLTKFVLKRPVTAVLCVLCLVVFGLSSVASSTLEETPEINMPIMIVSTIYAGASPDDINELVTQPVEDAVDTLSGLDSVTSSSNENSSIVMIQYKYGTDMDEAYLDLKKKMDGLVSELPDDAKTPNIMEINLSDTAVVTMSVSNKAQSNLYNYVDNKIVPEFEKIGSVASVDISGGQASYVKVELNAEKLNQYGLNLSAVSQAIASGDFSYPAGTTQTGDMEYSVTTGADYDDIESLKGIPINVANGSVVQLQDVATVYEALEDKSSISRYNGEDTISIDVKKQQSSSAVDVSNEVMKVKAKLEASDQNLKITVVNDTKDTIMESLNSVFETLILAIIISMAIIYLFFGDLKASLIVGTSIPISIFVALIMMNFMNFSLNTITMGALVLGVGLMVDNSIVVLESCFRAIHAIPDDEYDSGYVDAASKGSVLNRSYKNAAIDGTKTVLLAVFASTATISVVFLPLAFLSGLTGQFFKPLGFTIVFCMLASYISAVTIVPLCYFMYRPEEKTKAPAQRPIRTIQIRYRKLMRGLMPKRKLVIFMSIGVLVVSGLLATQLNMELMPADDDGSISVTIETRPGASLDKVDQTLKDVEKVIVGDERVDSYMVTYGGSALSMSGSSGATLTAYLKDKVKDSEVVIDDWRPSMHAIKNANITMDVGSSMSMTQSGDGYEIILKSTQYDELKKASDKIVEELKTRPEVTKVHSTLENAAPVVKISVDSVKAKAEGLSPLAIGQTVNNMLSGATATSMKVNGEDTDVKVEFANGEYDTLDKVQGIILSTGTGGSVALTDVANIHYEDSPSTISRENKQYTVTIDADYTDKADKKTKALLDDEVAGKYMSETVSTGVNSMDEMMSEEFGSLGTAMLTALFLVFVVMAAQFESPRYSLMIMTAVPLALIGSFLLLFLMNASISMTSLLGFLMLIGNVVNHGILYVDTARQYEEEMPLDKALIEAGVTRMRPIVMTALVMVLSMIPLARDGQMMQGMALVNIGGVISSTVLSMVFLPVYYAMLHRKKPRKQDILKEQDMSI</sequence>
<dbReference type="InterPro" id="IPR001036">
    <property type="entry name" value="Acrflvin-R"/>
</dbReference>
<feature type="transmembrane region" description="Helical" evidence="1">
    <location>
        <begin position="914"/>
        <end position="935"/>
    </location>
</feature>
<keyword evidence="1" id="KW-0812">Transmembrane</keyword>
<proteinExistence type="predicted"/>